<evidence type="ECO:0000313" key="1">
    <source>
        <dbReference type="EMBL" id="CBL17277.1"/>
    </source>
</evidence>
<dbReference type="InterPro" id="IPR025945">
    <property type="entry name" value="DHHW"/>
</dbReference>
<accession>D4LCD2</accession>
<protein>
    <recommendedName>
        <fullName evidence="3">DHHW protein</fullName>
    </recommendedName>
</protein>
<dbReference type="KEGG" id="rch:RUM_11280"/>
<dbReference type="Proteomes" id="UP000007054">
    <property type="component" value="Chromosome"/>
</dbReference>
<dbReference type="BioCyc" id="RCHA213810:RUM_RS05415-MONOMER"/>
<proteinExistence type="predicted"/>
<evidence type="ECO:0008006" key="3">
    <source>
        <dbReference type="Google" id="ProtNLM"/>
    </source>
</evidence>
<reference evidence="1" key="2">
    <citation type="submission" date="2010-03" db="EMBL/GenBank/DDBJ databases">
        <authorList>
            <person name="Pajon A."/>
        </authorList>
    </citation>
    <scope>NUCLEOTIDE SEQUENCE</scope>
    <source>
        <strain evidence="1">Type strain: 18P13</strain>
    </source>
</reference>
<name>D4LCD2_RUMC1</name>
<evidence type="ECO:0000313" key="2">
    <source>
        <dbReference type="Proteomes" id="UP000007054"/>
    </source>
</evidence>
<dbReference type="AlphaFoldDB" id="D4LCD2"/>
<dbReference type="STRING" id="213810.RUM_11280"/>
<reference evidence="1" key="1">
    <citation type="submission" date="2010-03" db="EMBL/GenBank/DDBJ databases">
        <title>The genome sequence of Ruminococcus sp. 18P13.</title>
        <authorList>
            <consortium name="metaHIT consortium -- http://www.metahit.eu/"/>
            <person name="Pajon A."/>
            <person name="Turner K."/>
            <person name="Parkhill J."/>
            <person name="Bernalier A."/>
        </authorList>
    </citation>
    <scope>NUCLEOTIDE SEQUENCE [LARGE SCALE GENOMIC DNA]</scope>
    <source>
        <strain evidence="1">Type strain: 18P13</strain>
    </source>
</reference>
<organism evidence="1 2">
    <name type="scientific">Ruminococcus champanellensis (strain DSM 18848 / JCM 17042 / KCTC 15320 / 18P13)</name>
    <dbReference type="NCBI Taxonomy" id="213810"/>
    <lineage>
        <taxon>Bacteria</taxon>
        <taxon>Bacillati</taxon>
        <taxon>Bacillota</taxon>
        <taxon>Clostridia</taxon>
        <taxon>Eubacteriales</taxon>
        <taxon>Oscillospiraceae</taxon>
        <taxon>Ruminococcus</taxon>
    </lineage>
</organism>
<dbReference type="HOGENOM" id="CLU_031022_0_0_9"/>
<dbReference type="Pfam" id="PF14286">
    <property type="entry name" value="DHHW"/>
    <property type="match status" value="1"/>
</dbReference>
<keyword evidence="2" id="KW-1185">Reference proteome</keyword>
<dbReference type="EMBL" id="FP929052">
    <property type="protein sequence ID" value="CBL17277.1"/>
    <property type="molecule type" value="Genomic_DNA"/>
</dbReference>
<sequence length="380" mass="42993">MKKVQQMISAVIFLAVLFGLMFSSLLLPKKSVSETENRTLAEMPQLTAAGVKDKSYMDGVETYAADHFVLRDQWVAVKSAAELAAGKKEIGGVYITDERLIGKLTEDDVDEARLKQSIDGVRAFAQNTETPVAMLLAPTAAEVYSDTLPAYAPNLDQQQLISRVADDLRGDVTMINVYNSLYAMRNEYIYYRTDHHWTSYGAFLAYQTAIKKLGFSPVSYEMYNIEHAADDFRGTLYSKSLYRGIEPDMIDLYHYNGTDPVTSVTINDGLNETEYQSIYFWDFLNTSEKYSVFLGRNAAMVTVRTNVKNDKKLLLIKDSYANSMLPFLTEHYSEIVLLDMRYVRGDYHAYVDPDQFSQVLVLYNVSNFATDGNIKLLAAQ</sequence>
<dbReference type="PATRIC" id="fig|213810.4.peg.1028"/>
<gene>
    <name evidence="1" type="ordered locus">RUM_11280</name>
</gene>
<dbReference type="GeneID" id="83155874"/>
<dbReference type="RefSeq" id="WP_015558184.1">
    <property type="nucleotide sequence ID" value="NC_021039.1"/>
</dbReference>